<dbReference type="Pfam" id="PF00501">
    <property type="entry name" value="AMP-binding"/>
    <property type="match status" value="1"/>
</dbReference>
<proteinExistence type="predicted"/>
<dbReference type="Proteomes" id="UP001214441">
    <property type="component" value="Unassembled WGS sequence"/>
</dbReference>
<dbReference type="InterPro" id="IPR036736">
    <property type="entry name" value="ACP-like_sf"/>
</dbReference>
<gene>
    <name evidence="5" type="ORF">NMN56_034705</name>
</gene>
<evidence type="ECO:0000259" key="4">
    <source>
        <dbReference type="PROSITE" id="PS50075"/>
    </source>
</evidence>
<comment type="caution">
    <text evidence="5">The sequence shown here is derived from an EMBL/GenBank/DDBJ whole genome shotgun (WGS) entry which is preliminary data.</text>
</comment>
<dbReference type="InterPro" id="IPR009081">
    <property type="entry name" value="PP-bd_ACP"/>
</dbReference>
<dbReference type="Pfam" id="PF00550">
    <property type="entry name" value="PP-binding"/>
    <property type="match status" value="1"/>
</dbReference>
<dbReference type="PANTHER" id="PTHR45527">
    <property type="entry name" value="NONRIBOSOMAL PEPTIDE SYNTHETASE"/>
    <property type="match status" value="1"/>
</dbReference>
<dbReference type="NCBIfam" id="TIGR01733">
    <property type="entry name" value="AA-adenyl-dom"/>
    <property type="match status" value="1"/>
</dbReference>
<organism evidence="5 6">
    <name type="scientific">Streptomyces iconiensis</name>
    <dbReference type="NCBI Taxonomy" id="1384038"/>
    <lineage>
        <taxon>Bacteria</taxon>
        <taxon>Bacillati</taxon>
        <taxon>Actinomycetota</taxon>
        <taxon>Actinomycetes</taxon>
        <taxon>Kitasatosporales</taxon>
        <taxon>Streptomycetaceae</taxon>
        <taxon>Streptomyces</taxon>
    </lineage>
</organism>
<accession>A0ABT7A6Q0</accession>
<dbReference type="PROSITE" id="PS50075">
    <property type="entry name" value="CARRIER"/>
    <property type="match status" value="1"/>
</dbReference>
<dbReference type="InterPro" id="IPR045851">
    <property type="entry name" value="AMP-bd_C_sf"/>
</dbReference>
<feature type="region of interest" description="Disordered" evidence="3">
    <location>
        <begin position="536"/>
        <end position="568"/>
    </location>
</feature>
<dbReference type="Gene3D" id="1.10.1200.10">
    <property type="entry name" value="ACP-like"/>
    <property type="match status" value="1"/>
</dbReference>
<evidence type="ECO:0000256" key="3">
    <source>
        <dbReference type="SAM" id="MobiDB-lite"/>
    </source>
</evidence>
<dbReference type="InterPro" id="IPR010071">
    <property type="entry name" value="AA_adenyl_dom"/>
</dbReference>
<feature type="compositionally biased region" description="Polar residues" evidence="3">
    <location>
        <begin position="548"/>
        <end position="557"/>
    </location>
</feature>
<dbReference type="InterPro" id="IPR042099">
    <property type="entry name" value="ANL_N_sf"/>
</dbReference>
<dbReference type="InterPro" id="IPR000873">
    <property type="entry name" value="AMP-dep_synth/lig_dom"/>
</dbReference>
<keyword evidence="1" id="KW-0596">Phosphopantetheine</keyword>
<dbReference type="PANTHER" id="PTHR45527:SF1">
    <property type="entry name" value="FATTY ACID SYNTHASE"/>
    <property type="match status" value="1"/>
</dbReference>
<evidence type="ECO:0000313" key="5">
    <source>
        <dbReference type="EMBL" id="MDJ1137005.1"/>
    </source>
</evidence>
<evidence type="ECO:0000313" key="6">
    <source>
        <dbReference type="Proteomes" id="UP001214441"/>
    </source>
</evidence>
<dbReference type="SMART" id="SM00823">
    <property type="entry name" value="PKS_PP"/>
    <property type="match status" value="1"/>
</dbReference>
<dbReference type="RefSeq" id="WP_274041311.1">
    <property type="nucleotide sequence ID" value="NZ_JANCPR020000049.1"/>
</dbReference>
<feature type="domain" description="Carrier" evidence="4">
    <location>
        <begin position="567"/>
        <end position="642"/>
    </location>
</feature>
<dbReference type="EMBL" id="JANCPR020000049">
    <property type="protein sequence ID" value="MDJ1137005.1"/>
    <property type="molecule type" value="Genomic_DNA"/>
</dbReference>
<sequence>MTESVRTPLPSAPRTAPESAPLPSVIHGGPAPEAPGTGETPLAWYESWVRSTPQALAVGDGEHSWSYAELDAAATAVADALRDRVAPGDLVGVLLDRSAALVAVAIGLARIGAVYLPLGPRPGERRLAAATRGLRVTCLIGDPELLPDEHRDAEQRALPVPAEGANAAATAVAAFTTPAPEARTAPAGTWYAVLTSGSTGTPKAVAVGERSLGTLLRWHRARTALTQDDRHSLLIGVAFDPHVLELWAALSCGASLQVAPDAVRWDPSALTDWWRDAGVTVCVSATPMLEPLLDRPWPTGLALRHVYVGGDRLRRRPGPDVTAVVHNAYGPAEATVVSSAYAMHGAEPSELDGAPPIGHPVAGATLCVTDAEGHTVPRGEPGELRIGGTCLALGYLDPELTAERFAHHPEHGRLYRTGDRALMRADGQLEFLGRLDDQVKVGGVRIEPAEVEAAFEHDPRVRRAVVAARSTVQGVTQLLAFVLPAPGAAPTGPDLLPGVRDWLPQQAVPAVVRVVEGYPLDANGKVDRPALLAAESAPPAPAAGDAQGTENAENTGNADDPAGAEEAAGSASEQLVLRLCRDLLGLPRLGLDAHFTESGGTSLAAARLLAALQDSCGVRLRAPELLRQPDLRGIAALMDKRLAAYGS</sequence>
<evidence type="ECO:0000256" key="1">
    <source>
        <dbReference type="ARBA" id="ARBA00022450"/>
    </source>
</evidence>
<evidence type="ECO:0000256" key="2">
    <source>
        <dbReference type="ARBA" id="ARBA00022553"/>
    </source>
</evidence>
<name>A0ABT7A6Q0_9ACTN</name>
<keyword evidence="2" id="KW-0597">Phosphoprotein</keyword>
<keyword evidence="6" id="KW-1185">Reference proteome</keyword>
<dbReference type="Gene3D" id="3.30.300.30">
    <property type="match status" value="1"/>
</dbReference>
<dbReference type="SUPFAM" id="SSF56801">
    <property type="entry name" value="Acetyl-CoA synthetase-like"/>
    <property type="match status" value="1"/>
</dbReference>
<feature type="region of interest" description="Disordered" evidence="3">
    <location>
        <begin position="1"/>
        <end position="39"/>
    </location>
</feature>
<dbReference type="Gene3D" id="3.40.50.12780">
    <property type="entry name" value="N-terminal domain of ligase-like"/>
    <property type="match status" value="1"/>
</dbReference>
<dbReference type="SUPFAM" id="SSF47336">
    <property type="entry name" value="ACP-like"/>
    <property type="match status" value="1"/>
</dbReference>
<dbReference type="InterPro" id="IPR020806">
    <property type="entry name" value="PKS_PP-bd"/>
</dbReference>
<feature type="compositionally biased region" description="Low complexity" evidence="3">
    <location>
        <begin position="28"/>
        <end position="39"/>
    </location>
</feature>
<reference evidence="5 6" key="1">
    <citation type="submission" date="2023-05" db="EMBL/GenBank/DDBJ databases">
        <title>Streptantibioticus silvisoli sp. nov., acidotolerant actinomycetes 1 from pine litter.</title>
        <authorList>
            <person name="Swiecimska M."/>
            <person name="Golinska P."/>
            <person name="Sangal V."/>
            <person name="Wachnowicz B."/>
            <person name="Goodfellow M."/>
        </authorList>
    </citation>
    <scope>NUCLEOTIDE SEQUENCE [LARGE SCALE GENOMIC DNA]</scope>
    <source>
        <strain evidence="5 6">DSM 42109</strain>
    </source>
</reference>
<protein>
    <submittedName>
        <fullName evidence="5">Amino acid adenylation domain-containing protein</fullName>
    </submittedName>
</protein>